<evidence type="ECO:0000313" key="6">
    <source>
        <dbReference type="Proteomes" id="UP001500957"/>
    </source>
</evidence>
<keyword evidence="3" id="KW-0520">NAD</keyword>
<dbReference type="Pfam" id="PF00106">
    <property type="entry name" value="adh_short"/>
    <property type="match status" value="1"/>
</dbReference>
<evidence type="ECO:0000313" key="5">
    <source>
        <dbReference type="EMBL" id="GAA0631165.1"/>
    </source>
</evidence>
<organism evidence="5 6">
    <name type="scientific">Sporichthya brevicatena</name>
    <dbReference type="NCBI Taxonomy" id="171442"/>
    <lineage>
        <taxon>Bacteria</taxon>
        <taxon>Bacillati</taxon>
        <taxon>Actinomycetota</taxon>
        <taxon>Actinomycetes</taxon>
        <taxon>Sporichthyales</taxon>
        <taxon>Sporichthyaceae</taxon>
        <taxon>Sporichthya</taxon>
    </lineage>
</organism>
<evidence type="ECO:0000256" key="4">
    <source>
        <dbReference type="RuleBase" id="RU000363"/>
    </source>
</evidence>
<dbReference type="PRINTS" id="PR00081">
    <property type="entry name" value="GDHRDH"/>
</dbReference>
<dbReference type="PANTHER" id="PTHR24321:SF8">
    <property type="entry name" value="ESTRADIOL 17-BETA-DEHYDROGENASE 8-RELATED"/>
    <property type="match status" value="1"/>
</dbReference>
<name>A0ABN1H790_9ACTN</name>
<dbReference type="RefSeq" id="WP_344607825.1">
    <property type="nucleotide sequence ID" value="NZ_BAAAHE010000040.1"/>
</dbReference>
<dbReference type="NCBIfam" id="TIGR03971">
    <property type="entry name" value="SDR_subfam_1"/>
    <property type="match status" value="1"/>
</dbReference>
<dbReference type="Proteomes" id="UP001500957">
    <property type="component" value="Unassembled WGS sequence"/>
</dbReference>
<dbReference type="CDD" id="cd05233">
    <property type="entry name" value="SDR_c"/>
    <property type="match status" value="1"/>
</dbReference>
<dbReference type="EMBL" id="BAAAHE010000040">
    <property type="protein sequence ID" value="GAA0631165.1"/>
    <property type="molecule type" value="Genomic_DNA"/>
</dbReference>
<keyword evidence="6" id="KW-1185">Reference proteome</keyword>
<evidence type="ECO:0000256" key="1">
    <source>
        <dbReference type="ARBA" id="ARBA00006484"/>
    </source>
</evidence>
<dbReference type="NCBIfam" id="NF009467">
    <property type="entry name" value="PRK12826.1-3"/>
    <property type="match status" value="1"/>
</dbReference>
<dbReference type="InterPro" id="IPR023985">
    <property type="entry name" value="SDR_subfam_1"/>
</dbReference>
<dbReference type="InterPro" id="IPR002347">
    <property type="entry name" value="SDR_fam"/>
</dbReference>
<proteinExistence type="inferred from homology"/>
<dbReference type="InterPro" id="IPR036291">
    <property type="entry name" value="NAD(P)-bd_dom_sf"/>
</dbReference>
<sequence length="274" mass="27821">MARLDGKVALITGAARGMGRAHALRLAADGADVLALDICADIPSVGYPLGTPAELAETVAGVERADRRALGLTADVRDVEAMKAAVAQGVAEFGRLDIVVANAGIALPAWDIGDPQAFTDQIAVNLTGVWNTVHAAAPAMIEAGNGGAIVLISSVMGLSGRTGGGNGTADGYTAAKHGQVGLMRAWARWLAPHAIRVNTIHPSGVATPMVLNDTMAALFADKPPPESGADVGNLLNVTILQPEDIAGAVAWLVSDEAKYVTGVSLPVDAGFAVP</sequence>
<comment type="similarity">
    <text evidence="1 4">Belongs to the short-chain dehydrogenases/reductases (SDR) family.</text>
</comment>
<dbReference type="PRINTS" id="PR00080">
    <property type="entry name" value="SDRFAMILY"/>
</dbReference>
<comment type="caution">
    <text evidence="5">The sequence shown here is derived from an EMBL/GenBank/DDBJ whole genome shotgun (WGS) entry which is preliminary data.</text>
</comment>
<dbReference type="Gene3D" id="3.40.50.720">
    <property type="entry name" value="NAD(P)-binding Rossmann-like Domain"/>
    <property type="match status" value="1"/>
</dbReference>
<protein>
    <submittedName>
        <fullName evidence="5">Mycofactocin-coupled SDR family oxidoreductase</fullName>
    </submittedName>
</protein>
<accession>A0ABN1H790</accession>
<evidence type="ECO:0000256" key="3">
    <source>
        <dbReference type="ARBA" id="ARBA00023027"/>
    </source>
</evidence>
<reference evidence="6" key="1">
    <citation type="journal article" date="2019" name="Int. J. Syst. Evol. Microbiol.">
        <title>The Global Catalogue of Microorganisms (GCM) 10K type strain sequencing project: providing services to taxonomists for standard genome sequencing and annotation.</title>
        <authorList>
            <consortium name="The Broad Institute Genomics Platform"/>
            <consortium name="The Broad Institute Genome Sequencing Center for Infectious Disease"/>
            <person name="Wu L."/>
            <person name="Ma J."/>
        </authorList>
    </citation>
    <scope>NUCLEOTIDE SEQUENCE [LARGE SCALE GENOMIC DNA]</scope>
    <source>
        <strain evidence="6">JCM 10671</strain>
    </source>
</reference>
<dbReference type="PANTHER" id="PTHR24321">
    <property type="entry name" value="DEHYDROGENASES, SHORT CHAIN"/>
    <property type="match status" value="1"/>
</dbReference>
<gene>
    <name evidence="5" type="ORF">GCM10009547_38810</name>
</gene>
<dbReference type="SUPFAM" id="SSF51735">
    <property type="entry name" value="NAD(P)-binding Rossmann-fold domains"/>
    <property type="match status" value="1"/>
</dbReference>
<keyword evidence="2" id="KW-0560">Oxidoreductase</keyword>
<evidence type="ECO:0000256" key="2">
    <source>
        <dbReference type="ARBA" id="ARBA00023002"/>
    </source>
</evidence>